<name>A0ABV5F8N1_9FLAO</name>
<feature type="signal peptide" evidence="1">
    <location>
        <begin position="1"/>
        <end position="22"/>
    </location>
</feature>
<evidence type="ECO:0000256" key="1">
    <source>
        <dbReference type="SAM" id="SignalP"/>
    </source>
</evidence>
<protein>
    <recommendedName>
        <fullName evidence="4">Transmembrane protein</fullName>
    </recommendedName>
</protein>
<dbReference type="Proteomes" id="UP001589585">
    <property type="component" value="Unassembled WGS sequence"/>
</dbReference>
<keyword evidence="1" id="KW-0732">Signal</keyword>
<comment type="caution">
    <text evidence="2">The sequence shown here is derived from an EMBL/GenBank/DDBJ whole genome shotgun (WGS) entry which is preliminary data.</text>
</comment>
<evidence type="ECO:0000313" key="3">
    <source>
        <dbReference type="Proteomes" id="UP001589585"/>
    </source>
</evidence>
<proteinExistence type="predicted"/>
<evidence type="ECO:0000313" key="2">
    <source>
        <dbReference type="EMBL" id="MFB9055797.1"/>
    </source>
</evidence>
<dbReference type="EMBL" id="JBHMFC010000010">
    <property type="protein sequence ID" value="MFB9055797.1"/>
    <property type="molecule type" value="Genomic_DNA"/>
</dbReference>
<sequence length="125" mass="14626">MVKKVFSVWMALLFLLTTSQQALVMVHFKLNQQSITQKFCVNKENPELQCHGNCHLKKELESTSQNNSQKNITYKICDLDLVSSFEFVLEIPKFVRFRNGIAYQDHQHSEPYLEIFVPPPLIRLI</sequence>
<keyword evidence="3" id="KW-1185">Reference proteome</keyword>
<evidence type="ECO:0008006" key="4">
    <source>
        <dbReference type="Google" id="ProtNLM"/>
    </source>
</evidence>
<reference evidence="2 3" key="1">
    <citation type="submission" date="2024-09" db="EMBL/GenBank/DDBJ databases">
        <authorList>
            <person name="Sun Q."/>
            <person name="Mori K."/>
        </authorList>
    </citation>
    <scope>NUCLEOTIDE SEQUENCE [LARGE SCALE GENOMIC DNA]</scope>
    <source>
        <strain evidence="2 3">CECT 8622</strain>
    </source>
</reference>
<gene>
    <name evidence="2" type="ORF">ACFFU9_03490</name>
</gene>
<dbReference type="RefSeq" id="WP_379859986.1">
    <property type="nucleotide sequence ID" value="NZ_JBHMFC010000010.1"/>
</dbReference>
<feature type="chain" id="PRO_5046358230" description="Transmembrane protein" evidence="1">
    <location>
        <begin position="23"/>
        <end position="125"/>
    </location>
</feature>
<accession>A0ABV5F8N1</accession>
<organism evidence="2 3">
    <name type="scientific">Mariniflexile ostreae</name>
    <dbReference type="NCBI Taxonomy" id="1520892"/>
    <lineage>
        <taxon>Bacteria</taxon>
        <taxon>Pseudomonadati</taxon>
        <taxon>Bacteroidota</taxon>
        <taxon>Flavobacteriia</taxon>
        <taxon>Flavobacteriales</taxon>
        <taxon>Flavobacteriaceae</taxon>
        <taxon>Mariniflexile</taxon>
    </lineage>
</organism>